<keyword evidence="2 5" id="KW-0812">Transmembrane</keyword>
<dbReference type="Proteomes" id="UP000824112">
    <property type="component" value="Unassembled WGS sequence"/>
</dbReference>
<feature type="transmembrane region" description="Helical" evidence="5">
    <location>
        <begin position="179"/>
        <end position="202"/>
    </location>
</feature>
<dbReference type="GO" id="GO:0065002">
    <property type="term" value="P:intracellular protein transmembrane transport"/>
    <property type="evidence" value="ECO:0007669"/>
    <property type="project" value="TreeGrafter"/>
</dbReference>
<dbReference type="Pfam" id="PF00902">
    <property type="entry name" value="TatC"/>
    <property type="match status" value="1"/>
</dbReference>
<keyword evidence="5" id="KW-1003">Cell membrane</keyword>
<dbReference type="PANTHER" id="PTHR30371:SF0">
    <property type="entry name" value="SEC-INDEPENDENT PROTEIN TRANSLOCASE PROTEIN TATC, CHLOROPLASTIC-RELATED"/>
    <property type="match status" value="1"/>
</dbReference>
<dbReference type="GO" id="GO:0043953">
    <property type="term" value="P:protein transport by the Tat complex"/>
    <property type="evidence" value="ECO:0007669"/>
    <property type="project" value="UniProtKB-UniRule"/>
</dbReference>
<evidence type="ECO:0000256" key="3">
    <source>
        <dbReference type="ARBA" id="ARBA00022989"/>
    </source>
</evidence>
<reference evidence="6" key="2">
    <citation type="journal article" date="2021" name="PeerJ">
        <title>Extensive microbial diversity within the chicken gut microbiome revealed by metagenomics and culture.</title>
        <authorList>
            <person name="Gilroy R."/>
            <person name="Ravi A."/>
            <person name="Getino M."/>
            <person name="Pursley I."/>
            <person name="Horton D.L."/>
            <person name="Alikhan N.F."/>
            <person name="Baker D."/>
            <person name="Gharbi K."/>
            <person name="Hall N."/>
            <person name="Watson M."/>
            <person name="Adriaenssens E.M."/>
            <person name="Foster-Nyarko E."/>
            <person name="Jarju S."/>
            <person name="Secka A."/>
            <person name="Antonio M."/>
            <person name="Oren A."/>
            <person name="Chaudhuri R.R."/>
            <person name="La Ragione R."/>
            <person name="Hildebrand F."/>
            <person name="Pallen M.J."/>
        </authorList>
    </citation>
    <scope>NUCLEOTIDE SEQUENCE</scope>
    <source>
        <strain evidence="6">CHK158-818</strain>
    </source>
</reference>
<reference evidence="6" key="1">
    <citation type="submission" date="2020-10" db="EMBL/GenBank/DDBJ databases">
        <authorList>
            <person name="Gilroy R."/>
        </authorList>
    </citation>
    <scope>NUCLEOTIDE SEQUENCE</scope>
    <source>
        <strain evidence="6">CHK158-818</strain>
    </source>
</reference>
<keyword evidence="4 5" id="KW-0472">Membrane</keyword>
<comment type="subunit">
    <text evidence="5">Forms a complex with TatA.</text>
</comment>
<protein>
    <recommendedName>
        <fullName evidence="5">Sec-independent protein translocase protein TatC</fullName>
    </recommendedName>
</protein>
<feature type="transmembrane region" description="Helical" evidence="5">
    <location>
        <begin position="21"/>
        <end position="40"/>
    </location>
</feature>
<evidence type="ECO:0000256" key="1">
    <source>
        <dbReference type="ARBA" id="ARBA00004141"/>
    </source>
</evidence>
<dbReference type="EMBL" id="DVNA01000204">
    <property type="protein sequence ID" value="HIU55917.1"/>
    <property type="molecule type" value="Genomic_DNA"/>
</dbReference>
<accession>A0A9D1M9E7</accession>
<dbReference type="PRINTS" id="PR01840">
    <property type="entry name" value="TATCFAMILY"/>
</dbReference>
<dbReference type="AlphaFoldDB" id="A0A9D1M9E7"/>
<keyword evidence="5" id="KW-0813">Transport</keyword>
<proteinExistence type="inferred from homology"/>
<dbReference type="HAMAP" id="MF_00902">
    <property type="entry name" value="TatC"/>
    <property type="match status" value="1"/>
</dbReference>
<evidence type="ECO:0000313" key="7">
    <source>
        <dbReference type="Proteomes" id="UP000824112"/>
    </source>
</evidence>
<dbReference type="NCBIfam" id="TIGR00945">
    <property type="entry name" value="tatC"/>
    <property type="match status" value="1"/>
</dbReference>
<comment type="caution">
    <text evidence="5">Lacks conserved residue(s) required for the propagation of feature annotation.</text>
</comment>
<keyword evidence="3 5" id="KW-1133">Transmembrane helix</keyword>
<feature type="transmembrane region" description="Helical" evidence="5">
    <location>
        <begin position="95"/>
        <end position="121"/>
    </location>
</feature>
<dbReference type="GO" id="GO:0009977">
    <property type="term" value="F:proton motive force dependent protein transmembrane transporter activity"/>
    <property type="evidence" value="ECO:0007669"/>
    <property type="project" value="TreeGrafter"/>
</dbReference>
<dbReference type="InterPro" id="IPR002033">
    <property type="entry name" value="TatC"/>
</dbReference>
<dbReference type="PANTHER" id="PTHR30371">
    <property type="entry name" value="SEC-INDEPENDENT PROTEIN TRANSLOCASE PROTEIN TATC"/>
    <property type="match status" value="1"/>
</dbReference>
<feature type="transmembrane region" description="Helical" evidence="5">
    <location>
        <begin position="133"/>
        <end position="159"/>
    </location>
</feature>
<comment type="caution">
    <text evidence="6">The sequence shown here is derived from an EMBL/GenBank/DDBJ whole genome shotgun (WGS) entry which is preliminary data.</text>
</comment>
<dbReference type="GO" id="GO:0033281">
    <property type="term" value="C:TAT protein transport complex"/>
    <property type="evidence" value="ECO:0007669"/>
    <property type="project" value="UniProtKB-UniRule"/>
</dbReference>
<feature type="transmembrane region" description="Helical" evidence="5">
    <location>
        <begin position="214"/>
        <end position="230"/>
    </location>
</feature>
<comment type="subcellular location">
    <subcellularLocation>
        <location evidence="5">Cell membrane</location>
        <topology evidence="5">Multi-pass membrane protein</topology>
    </subcellularLocation>
    <subcellularLocation>
        <location evidence="1">Membrane</location>
        <topology evidence="1">Multi-pass membrane protein</topology>
    </subcellularLocation>
</comment>
<sequence length="269" mass="30943">MEEEMSFWDHLDALRSVLFKSIAVVFIFAIAFFLIMPSIFDSVILAPCYSDFYLYSWLCKINEYIAILPDFCSQSFRVDVININMAAQFFTHMSISFWLGVVFAFPVIIYELWTFISPALYENEKKNVRWAFLFGNIMFFAGVAVGYFVVFPLTLRFLAGYQLSEAITNQINLSSYMDTFLMLVLVMGIVFELPLLCWMLSGMGLITRSFFSKYRRYAIVAILVAAAIITPSSDPFTLMVVFLPLYILYEFSALIVKPDEPEEPDELAV</sequence>
<organism evidence="6 7">
    <name type="scientific">Candidatus Gallibacteroides avistercoris</name>
    <dbReference type="NCBI Taxonomy" id="2840833"/>
    <lineage>
        <taxon>Bacteria</taxon>
        <taxon>Pseudomonadati</taxon>
        <taxon>Bacteroidota</taxon>
        <taxon>Bacteroidia</taxon>
        <taxon>Bacteroidales</taxon>
        <taxon>Bacteroidaceae</taxon>
        <taxon>Bacteroidaceae incertae sedis</taxon>
        <taxon>Candidatus Gallibacteroides</taxon>
    </lineage>
</organism>
<evidence type="ECO:0000256" key="5">
    <source>
        <dbReference type="HAMAP-Rule" id="MF_00902"/>
    </source>
</evidence>
<comment type="function">
    <text evidence="5">Part of the twin-arginine translocation (Tat) system that transports large folded proteins containing a characteristic twin-arginine motif in their signal peptide across membranes.</text>
</comment>
<evidence type="ECO:0000313" key="6">
    <source>
        <dbReference type="EMBL" id="HIU55917.1"/>
    </source>
</evidence>
<comment type="similarity">
    <text evidence="5">Belongs to the TatC family.</text>
</comment>
<gene>
    <name evidence="5 6" type="primary">tatC</name>
    <name evidence="6" type="ORF">IAB03_08955</name>
</gene>
<evidence type="ECO:0000256" key="2">
    <source>
        <dbReference type="ARBA" id="ARBA00022692"/>
    </source>
</evidence>
<keyword evidence="5" id="KW-0653">Protein transport</keyword>
<keyword evidence="5" id="KW-0811">Translocation</keyword>
<name>A0A9D1M9E7_9BACT</name>
<evidence type="ECO:0000256" key="4">
    <source>
        <dbReference type="ARBA" id="ARBA00023136"/>
    </source>
</evidence>